<protein>
    <submittedName>
        <fullName evidence="3">Selenoprotein B, glycine/betaine/sarcosine/D-proline reductase family</fullName>
    </submittedName>
</protein>
<dbReference type="STRING" id="1121950.SAMN02745243_01349"/>
<reference evidence="3 4" key="1">
    <citation type="submission" date="2016-11" db="EMBL/GenBank/DDBJ databases">
        <authorList>
            <person name="Jaros S."/>
            <person name="Januszkiewicz K."/>
            <person name="Wedrychowicz H."/>
        </authorList>
    </citation>
    <scope>NUCLEOTIDE SEQUENCE [LARGE SCALE GENOMIC DNA]</scope>
    <source>
        <strain evidence="3 4">DSM 15480</strain>
    </source>
</reference>
<gene>
    <name evidence="3" type="ORF">SAMN02745243_01349</name>
</gene>
<proteinExistence type="predicted"/>
<evidence type="ECO:0000313" key="4">
    <source>
        <dbReference type="Proteomes" id="UP000184301"/>
    </source>
</evidence>
<evidence type="ECO:0000256" key="1">
    <source>
        <dbReference type="ARBA" id="ARBA00022933"/>
    </source>
</evidence>
<dbReference type="Pfam" id="PF07355">
    <property type="entry name" value="GRDB"/>
    <property type="match status" value="1"/>
</dbReference>
<keyword evidence="4" id="KW-1185">Reference proteome</keyword>
<sequence>MINPGELIYSNPDSKPLKQGNKVIPFINYQAPAPQRCLDMLLAKYYNKPYQSEVMMYACDTVSIPKLKCKLSTANLLLVTDGGLVPFHNPDRIPSTCANRFGVYSIKGKNSLGPRKYEISHQGYDNSFVEQNPNRLLPVDALRELEMNRVIGKLHDTFISTTGVMMPASQSKLMGKKIAEYVAKCNVDAVLLVSACGTSTRCGAYIGLAIEKIGIPVVQVTNLTQIALDTGLTRVVKGNNICYPFGKPSCSLRDEYAFRRQLVLKALYKLQKHDPV</sequence>
<keyword evidence="2" id="KW-0560">Oxidoreductase</keyword>
<evidence type="ECO:0000256" key="2">
    <source>
        <dbReference type="ARBA" id="ARBA00023002"/>
    </source>
</evidence>
<dbReference type="OrthoDB" id="2036954at2"/>
<organism evidence="3 4">
    <name type="scientific">Hespellia stercorisuis DSM 15480</name>
    <dbReference type="NCBI Taxonomy" id="1121950"/>
    <lineage>
        <taxon>Bacteria</taxon>
        <taxon>Bacillati</taxon>
        <taxon>Bacillota</taxon>
        <taxon>Clostridia</taxon>
        <taxon>Lachnospirales</taxon>
        <taxon>Lachnospiraceae</taxon>
        <taxon>Hespellia</taxon>
    </lineage>
</organism>
<dbReference type="InterPro" id="IPR010187">
    <property type="entry name" value="Various_sel_PB"/>
</dbReference>
<name>A0A1M6M4K7_9FIRM</name>
<dbReference type="NCBIfam" id="TIGR01918">
    <property type="entry name" value="various_sel_PB"/>
    <property type="match status" value="1"/>
</dbReference>
<dbReference type="AlphaFoldDB" id="A0A1M6M4K7"/>
<dbReference type="Proteomes" id="UP000184301">
    <property type="component" value="Unassembled WGS sequence"/>
</dbReference>
<dbReference type="EMBL" id="FQZY01000017">
    <property type="protein sequence ID" value="SHJ78346.1"/>
    <property type="molecule type" value="Genomic_DNA"/>
</dbReference>
<dbReference type="GO" id="GO:0050485">
    <property type="term" value="F:oxidoreductase activity, acting on X-H and Y-H to form an X-Y bond, with a disulfide as acceptor"/>
    <property type="evidence" value="ECO:0007669"/>
    <property type="project" value="InterPro"/>
</dbReference>
<keyword evidence="1" id="KW-0712">Selenocysteine</keyword>
<dbReference type="RefSeq" id="WP_073107299.1">
    <property type="nucleotide sequence ID" value="NZ_FQZY01000017.1"/>
</dbReference>
<accession>A0A1M6M4K7</accession>
<evidence type="ECO:0000313" key="3">
    <source>
        <dbReference type="EMBL" id="SHJ78346.1"/>
    </source>
</evidence>